<feature type="region of interest" description="Disordered" evidence="1">
    <location>
        <begin position="21"/>
        <end position="40"/>
    </location>
</feature>
<reference evidence="2 3" key="1">
    <citation type="submission" date="2018-11" db="EMBL/GenBank/DDBJ databases">
        <authorList>
            <consortium name="Pathogen Informatics"/>
        </authorList>
    </citation>
    <scope>NUCLEOTIDE SEQUENCE [LARGE SCALE GENOMIC DNA]</scope>
</reference>
<sequence length="58" mass="6517">MGPFSKAMKVRPICGAEPVHHSLQSKQLLQKHDDAGMEEKKRQLYTSQATNEFLAMSS</sequence>
<dbReference type="EMBL" id="UYRV01027191">
    <property type="protein sequence ID" value="VDK80567.1"/>
    <property type="molecule type" value="Genomic_DNA"/>
</dbReference>
<proteinExistence type="predicted"/>
<accession>A0A3P6T616</accession>
<gene>
    <name evidence="2" type="ORF">CGOC_LOCUS7728</name>
</gene>
<feature type="compositionally biased region" description="Basic and acidic residues" evidence="1">
    <location>
        <begin position="30"/>
        <end position="40"/>
    </location>
</feature>
<dbReference type="Proteomes" id="UP000271889">
    <property type="component" value="Unassembled WGS sequence"/>
</dbReference>
<protein>
    <submittedName>
        <fullName evidence="2">Uncharacterized protein</fullName>
    </submittedName>
</protein>
<organism evidence="2 3">
    <name type="scientific">Cylicostephanus goldi</name>
    <name type="common">Nematode worm</name>
    <dbReference type="NCBI Taxonomy" id="71465"/>
    <lineage>
        <taxon>Eukaryota</taxon>
        <taxon>Metazoa</taxon>
        <taxon>Ecdysozoa</taxon>
        <taxon>Nematoda</taxon>
        <taxon>Chromadorea</taxon>
        <taxon>Rhabditida</taxon>
        <taxon>Rhabditina</taxon>
        <taxon>Rhabditomorpha</taxon>
        <taxon>Strongyloidea</taxon>
        <taxon>Strongylidae</taxon>
        <taxon>Cylicostephanus</taxon>
    </lineage>
</organism>
<evidence type="ECO:0000313" key="2">
    <source>
        <dbReference type="EMBL" id="VDK80567.1"/>
    </source>
</evidence>
<keyword evidence="3" id="KW-1185">Reference proteome</keyword>
<evidence type="ECO:0000313" key="3">
    <source>
        <dbReference type="Proteomes" id="UP000271889"/>
    </source>
</evidence>
<dbReference type="AlphaFoldDB" id="A0A3P6T616"/>
<evidence type="ECO:0000256" key="1">
    <source>
        <dbReference type="SAM" id="MobiDB-lite"/>
    </source>
</evidence>
<name>A0A3P6T616_CYLGO</name>